<dbReference type="InterPro" id="IPR002110">
    <property type="entry name" value="Ankyrin_rpt"/>
</dbReference>
<evidence type="ECO:0000313" key="6">
    <source>
        <dbReference type="Proteomes" id="UP000265200"/>
    </source>
</evidence>
<dbReference type="Proteomes" id="UP000265200">
    <property type="component" value="Chromosome 2"/>
</dbReference>
<reference key="1">
    <citation type="journal article" date="2007" name="Nature">
        <title>The medaka draft genome and insights into vertebrate genome evolution.</title>
        <authorList>
            <person name="Kasahara M."/>
            <person name="Naruse K."/>
            <person name="Sasaki S."/>
            <person name="Nakatani Y."/>
            <person name="Qu W."/>
            <person name="Ahsan B."/>
            <person name="Yamada T."/>
            <person name="Nagayasu Y."/>
            <person name="Doi K."/>
            <person name="Kasai Y."/>
            <person name="Jindo T."/>
            <person name="Kobayashi D."/>
            <person name="Shimada A."/>
            <person name="Toyoda A."/>
            <person name="Kuroki Y."/>
            <person name="Fujiyama A."/>
            <person name="Sasaki T."/>
            <person name="Shimizu A."/>
            <person name="Asakawa S."/>
            <person name="Shimizu N."/>
            <person name="Hashimoto S."/>
            <person name="Yang J."/>
            <person name="Lee Y."/>
            <person name="Matsushima K."/>
            <person name="Sugano S."/>
            <person name="Sakaizumi M."/>
            <person name="Narita T."/>
            <person name="Ohishi K."/>
            <person name="Haga S."/>
            <person name="Ohta F."/>
            <person name="Nomoto H."/>
            <person name="Nogata K."/>
            <person name="Morishita T."/>
            <person name="Endo T."/>
            <person name="Shin-I T."/>
            <person name="Takeda H."/>
            <person name="Morishita S."/>
            <person name="Kohara Y."/>
        </authorList>
    </citation>
    <scope>NUCLEOTIDE SEQUENCE [LARGE SCALE GENOMIC DNA]</scope>
    <source>
        <strain>Hd-rR</strain>
    </source>
</reference>
<reference evidence="5" key="4">
    <citation type="submission" date="2025-09" db="UniProtKB">
        <authorList>
            <consortium name="Ensembl"/>
        </authorList>
    </citation>
    <scope>IDENTIFICATION</scope>
    <source>
        <strain evidence="5">HSOK</strain>
    </source>
</reference>
<comment type="similarity">
    <text evidence="3">Belongs to the SOWAH family.</text>
</comment>
<keyword evidence="2 4" id="KW-0040">ANK repeat</keyword>
<dbReference type="SMART" id="SM00248">
    <property type="entry name" value="ANK"/>
    <property type="match status" value="1"/>
</dbReference>
<evidence type="ECO:0000256" key="1">
    <source>
        <dbReference type="ARBA" id="ARBA00022737"/>
    </source>
</evidence>
<protein>
    <submittedName>
        <fullName evidence="5">Uncharacterized protein</fullName>
    </submittedName>
</protein>
<evidence type="ECO:0000313" key="5">
    <source>
        <dbReference type="Ensembl" id="ENSORLP00015009314.1"/>
    </source>
</evidence>
<organism evidence="5 6">
    <name type="scientific">Oryzias latipes</name>
    <name type="common">Japanese rice fish</name>
    <name type="synonym">Japanese killifish</name>
    <dbReference type="NCBI Taxonomy" id="8090"/>
    <lineage>
        <taxon>Eukaryota</taxon>
        <taxon>Metazoa</taxon>
        <taxon>Chordata</taxon>
        <taxon>Craniata</taxon>
        <taxon>Vertebrata</taxon>
        <taxon>Euteleostomi</taxon>
        <taxon>Actinopterygii</taxon>
        <taxon>Neopterygii</taxon>
        <taxon>Teleostei</taxon>
        <taxon>Neoteleostei</taxon>
        <taxon>Acanthomorphata</taxon>
        <taxon>Ovalentaria</taxon>
        <taxon>Atherinomorphae</taxon>
        <taxon>Beloniformes</taxon>
        <taxon>Adrianichthyidae</taxon>
        <taxon>Oryziinae</taxon>
        <taxon>Oryzias</taxon>
    </lineage>
</organism>
<dbReference type="InterPro" id="IPR036770">
    <property type="entry name" value="Ankyrin_rpt-contain_sf"/>
</dbReference>
<dbReference type="PROSITE" id="PS50297">
    <property type="entry name" value="ANK_REP_REGION"/>
    <property type="match status" value="1"/>
</dbReference>
<evidence type="ECO:0000256" key="2">
    <source>
        <dbReference type="ARBA" id="ARBA00023043"/>
    </source>
</evidence>
<reference evidence="5 6" key="2">
    <citation type="submission" date="2017-04" db="EMBL/GenBank/DDBJ databases">
        <title>CpG methylation of centromeres and impact of large insertions on vertebrate speciation.</title>
        <authorList>
            <person name="Ichikawa K."/>
            <person name="Yoshimura J."/>
            <person name="Morishita S."/>
        </authorList>
    </citation>
    <scope>NUCLEOTIDE SEQUENCE</scope>
    <source>
        <strain evidence="5 6">HSOK</strain>
    </source>
</reference>
<dbReference type="PROSITE" id="PS50088">
    <property type="entry name" value="ANK_REPEAT"/>
    <property type="match status" value="1"/>
</dbReference>
<reference evidence="5" key="3">
    <citation type="submission" date="2025-08" db="UniProtKB">
        <authorList>
            <consortium name="Ensembl"/>
        </authorList>
    </citation>
    <scope>IDENTIFICATION</scope>
    <source>
        <strain evidence="5">HSOK</strain>
    </source>
</reference>
<feature type="repeat" description="ANK" evidence="4">
    <location>
        <begin position="37"/>
        <end position="70"/>
    </location>
</feature>
<evidence type="ECO:0000256" key="4">
    <source>
        <dbReference type="PROSITE-ProRule" id="PRU00023"/>
    </source>
</evidence>
<dbReference type="Gene3D" id="1.25.40.20">
    <property type="entry name" value="Ankyrin repeat-containing domain"/>
    <property type="match status" value="1"/>
</dbReference>
<sequence length="95" mass="10610">MERTGELVHGKSELLVQILTAAERHHVDVSVNGRTSAGYTPLHLAAMQGHLDMLKLLVGAYNADVNLRDYNRQDPTSVVVLMTSRIYSRGSFRFL</sequence>
<dbReference type="AlphaFoldDB" id="A0A3P9HNR2"/>
<dbReference type="PANTHER" id="PTHR14491">
    <property type="entry name" value="SOSONDOWAH, ISOFORM G"/>
    <property type="match status" value="1"/>
</dbReference>
<accession>A0A3P9HNR2</accession>
<keyword evidence="1" id="KW-0677">Repeat</keyword>
<evidence type="ECO:0000256" key="3">
    <source>
        <dbReference type="ARBA" id="ARBA00038122"/>
    </source>
</evidence>
<dbReference type="Ensembl" id="ENSORLT00015015582.1">
    <property type="protein sequence ID" value="ENSORLP00015009314.1"/>
    <property type="gene ID" value="ENSORLG00015010120.1"/>
</dbReference>
<dbReference type="PANTHER" id="PTHR14491:SF4">
    <property type="entry name" value="ANKYRIN REPEAT DOMAIN-CONTAINING PROTEIN SOWAHC"/>
    <property type="match status" value="1"/>
</dbReference>
<dbReference type="SUPFAM" id="SSF48403">
    <property type="entry name" value="Ankyrin repeat"/>
    <property type="match status" value="1"/>
</dbReference>
<dbReference type="Pfam" id="PF00023">
    <property type="entry name" value="Ank"/>
    <property type="match status" value="1"/>
</dbReference>
<name>A0A3P9HNR2_ORYLA</name>
<proteinExistence type="inferred from homology"/>